<reference evidence="2" key="1">
    <citation type="submission" date="2014-08" db="EMBL/GenBank/DDBJ databases">
        <authorList>
            <person name="Senf B."/>
            <person name="Petzold A."/>
            <person name="Downie B.R."/>
            <person name="Koch P."/>
            <person name="Platzer M."/>
        </authorList>
    </citation>
    <scope>NUCLEOTIDE SEQUENCE [LARGE SCALE GENOMIC DNA]</scope>
    <source>
        <strain evidence="2">GRZ</strain>
    </source>
</reference>
<reference evidence="2" key="2">
    <citation type="submission" date="2025-08" db="UniProtKB">
        <authorList>
            <consortium name="Ensembl"/>
        </authorList>
    </citation>
    <scope>IDENTIFICATION</scope>
</reference>
<dbReference type="InterPro" id="IPR000477">
    <property type="entry name" value="RT_dom"/>
</dbReference>
<evidence type="ECO:0000259" key="1">
    <source>
        <dbReference type="PROSITE" id="PS50878"/>
    </source>
</evidence>
<protein>
    <recommendedName>
        <fullName evidence="1">Reverse transcriptase domain-containing protein</fullName>
    </recommendedName>
</protein>
<reference evidence="2" key="3">
    <citation type="submission" date="2025-09" db="UniProtKB">
        <authorList>
            <consortium name="Ensembl"/>
        </authorList>
    </citation>
    <scope>IDENTIFICATION</scope>
</reference>
<evidence type="ECO:0000313" key="3">
    <source>
        <dbReference type="Proteomes" id="UP000694548"/>
    </source>
</evidence>
<proteinExistence type="predicted"/>
<dbReference type="InterPro" id="IPR043502">
    <property type="entry name" value="DNA/RNA_pol_sf"/>
</dbReference>
<organism evidence="2 3">
    <name type="scientific">Nothobranchius furzeri</name>
    <name type="common">Turquoise killifish</name>
    <dbReference type="NCBI Taxonomy" id="105023"/>
    <lineage>
        <taxon>Eukaryota</taxon>
        <taxon>Metazoa</taxon>
        <taxon>Chordata</taxon>
        <taxon>Craniata</taxon>
        <taxon>Vertebrata</taxon>
        <taxon>Euteleostomi</taxon>
        <taxon>Actinopterygii</taxon>
        <taxon>Neopterygii</taxon>
        <taxon>Teleostei</taxon>
        <taxon>Neoteleostei</taxon>
        <taxon>Acanthomorphata</taxon>
        <taxon>Ovalentaria</taxon>
        <taxon>Atherinomorphae</taxon>
        <taxon>Cyprinodontiformes</taxon>
        <taxon>Nothobranchiidae</taxon>
        <taxon>Nothobranchius</taxon>
    </lineage>
</organism>
<evidence type="ECO:0000313" key="2">
    <source>
        <dbReference type="Ensembl" id="ENSNFUP00015042775.1"/>
    </source>
</evidence>
<dbReference type="GeneTree" id="ENSGT01150000286909"/>
<sequence length="358" mass="40047">MSEHFLRRKRVSCNNVCLLQYRTCKHSSLLSRILLLSDVVMACAEFTSVWDLSQQSAHLADHNIMDVFQSGFRPLHSTESSLLHVFNDIFMATDSGSYAVLLLLDLSAAFDTVDHNILLLRLEEVAAIRGPALTWFRSYLSNRSQRVVLNSISSRSAPLSCGVPQGSILGPLLFCLYLLPLSLILKKHSVQHHLYADDCQIYMSVKPQQSIQPLLDCLCDVKCWLATNFLHLNHSKTELILFNPVRSSSFQTPDLSSISQNLKTVVTNLGVKMDSSPRMDAQVNATVKSCFFQLRHLSKLRAVLSRKNLETVVHAFITSRLDYSNAVLLGVNKSTLARLQLVQNAAARFLTRTDGASI</sequence>
<dbReference type="AlphaFoldDB" id="A0A8C6PGI6"/>
<name>A0A8C6PGI6_NOTFU</name>
<dbReference type="Proteomes" id="UP000694548">
    <property type="component" value="Chromosome sgr02"/>
</dbReference>
<dbReference type="Ensembl" id="ENSNFUT00015044658.1">
    <property type="protein sequence ID" value="ENSNFUP00015042775.1"/>
    <property type="gene ID" value="ENSNFUG00015020485.1"/>
</dbReference>
<dbReference type="SUPFAM" id="SSF56672">
    <property type="entry name" value="DNA/RNA polymerases"/>
    <property type="match status" value="1"/>
</dbReference>
<accession>A0A8C6PGI6</accession>
<feature type="domain" description="Reverse transcriptase" evidence="1">
    <location>
        <begin position="1"/>
        <end position="273"/>
    </location>
</feature>
<keyword evidence="3" id="KW-1185">Reference proteome</keyword>
<dbReference type="PROSITE" id="PS50878">
    <property type="entry name" value="RT_POL"/>
    <property type="match status" value="1"/>
</dbReference>
<dbReference type="Pfam" id="PF00078">
    <property type="entry name" value="RVT_1"/>
    <property type="match status" value="1"/>
</dbReference>
<dbReference type="PANTHER" id="PTHR33332">
    <property type="entry name" value="REVERSE TRANSCRIPTASE DOMAIN-CONTAINING PROTEIN"/>
    <property type="match status" value="1"/>
</dbReference>